<keyword evidence="3" id="KW-1185">Reference proteome</keyword>
<feature type="region of interest" description="Disordered" evidence="1">
    <location>
        <begin position="193"/>
        <end position="239"/>
    </location>
</feature>
<accession>A0A9P6IR40</accession>
<sequence>MYPPIATLCYHKKIVACHVPPTATTSETPQATGMDESSSNKLFHNSPLFPNDVPSLLNIQLVCVPQLPSLPDKQPVYTPYCTMKGFAENWKNQIDTSRVGAGYFLSIQGRPEFNPSEYIAFRGLEWSDAQQLLPEWSGWMQDLKNCTYEHVNRRAKSAPAMTSDDIYNFYKKRIVDNHELEILELRRGESSRQVATRSSLASSSSTLSTPSSTQERPTMDGDSTTTTASTSSSLDVINA</sequence>
<dbReference type="AlphaFoldDB" id="A0A9P6IR40"/>
<name>A0A9P6IR40_9FUNG</name>
<feature type="non-terminal residue" evidence="2">
    <location>
        <position position="1"/>
    </location>
</feature>
<gene>
    <name evidence="2" type="ORF">BGZ65_011538</name>
</gene>
<evidence type="ECO:0000313" key="2">
    <source>
        <dbReference type="EMBL" id="KAF9944827.1"/>
    </source>
</evidence>
<feature type="compositionally biased region" description="Low complexity" evidence="1">
    <location>
        <begin position="223"/>
        <end position="233"/>
    </location>
</feature>
<comment type="caution">
    <text evidence="2">The sequence shown here is derived from an EMBL/GenBank/DDBJ whole genome shotgun (WGS) entry which is preliminary data.</text>
</comment>
<dbReference type="OrthoDB" id="2447187at2759"/>
<evidence type="ECO:0000313" key="3">
    <source>
        <dbReference type="Proteomes" id="UP000749646"/>
    </source>
</evidence>
<protein>
    <submittedName>
        <fullName evidence="2">Uncharacterized protein</fullName>
    </submittedName>
</protein>
<dbReference type="Proteomes" id="UP000749646">
    <property type="component" value="Unassembled WGS sequence"/>
</dbReference>
<organism evidence="2 3">
    <name type="scientific">Modicella reniformis</name>
    <dbReference type="NCBI Taxonomy" id="1440133"/>
    <lineage>
        <taxon>Eukaryota</taxon>
        <taxon>Fungi</taxon>
        <taxon>Fungi incertae sedis</taxon>
        <taxon>Mucoromycota</taxon>
        <taxon>Mortierellomycotina</taxon>
        <taxon>Mortierellomycetes</taxon>
        <taxon>Mortierellales</taxon>
        <taxon>Mortierellaceae</taxon>
        <taxon>Modicella</taxon>
    </lineage>
</organism>
<feature type="compositionally biased region" description="Low complexity" evidence="1">
    <location>
        <begin position="195"/>
        <end position="213"/>
    </location>
</feature>
<evidence type="ECO:0000256" key="1">
    <source>
        <dbReference type="SAM" id="MobiDB-lite"/>
    </source>
</evidence>
<dbReference type="EMBL" id="JAAAHW010008219">
    <property type="protein sequence ID" value="KAF9944827.1"/>
    <property type="molecule type" value="Genomic_DNA"/>
</dbReference>
<reference evidence="2" key="1">
    <citation type="journal article" date="2020" name="Fungal Divers.">
        <title>Resolving the Mortierellaceae phylogeny through synthesis of multi-gene phylogenetics and phylogenomics.</title>
        <authorList>
            <person name="Vandepol N."/>
            <person name="Liber J."/>
            <person name="Desiro A."/>
            <person name="Na H."/>
            <person name="Kennedy M."/>
            <person name="Barry K."/>
            <person name="Grigoriev I.V."/>
            <person name="Miller A.N."/>
            <person name="O'Donnell K."/>
            <person name="Stajich J.E."/>
            <person name="Bonito G."/>
        </authorList>
    </citation>
    <scope>NUCLEOTIDE SEQUENCE</scope>
    <source>
        <strain evidence="2">MES-2147</strain>
    </source>
</reference>
<proteinExistence type="predicted"/>